<dbReference type="InterPro" id="IPR027417">
    <property type="entry name" value="P-loop_NTPase"/>
</dbReference>
<dbReference type="InterPro" id="IPR056789">
    <property type="entry name" value="LRR_R13L1-DRL21"/>
</dbReference>
<dbReference type="Gene3D" id="3.40.50.300">
    <property type="entry name" value="P-loop containing nucleotide triphosphate hydrolases"/>
    <property type="match status" value="1"/>
</dbReference>
<accession>A0A3B6UCA3</accession>
<dbReference type="GO" id="GO:0051707">
    <property type="term" value="P:response to other organism"/>
    <property type="evidence" value="ECO:0007669"/>
    <property type="project" value="UniProtKB-ARBA"/>
</dbReference>
<reference evidence="7" key="2">
    <citation type="submission" date="2018-10" db="UniProtKB">
        <authorList>
            <consortium name="EnsemblPlants"/>
        </authorList>
    </citation>
    <scope>IDENTIFICATION</scope>
</reference>
<dbReference type="Pfam" id="PF25019">
    <property type="entry name" value="LRR_R13L1-DRL21"/>
    <property type="match status" value="1"/>
</dbReference>
<feature type="domain" description="NB-ARC" evidence="4">
    <location>
        <begin position="241"/>
        <end position="395"/>
    </location>
</feature>
<dbReference type="GO" id="GO:0043531">
    <property type="term" value="F:ADP binding"/>
    <property type="evidence" value="ECO:0007669"/>
    <property type="project" value="InterPro"/>
</dbReference>
<evidence type="ECO:0000313" key="7">
    <source>
        <dbReference type="EnsemblPlants" id="TraesCSU02G188000.1"/>
    </source>
</evidence>
<organism evidence="7">
    <name type="scientific">Triticum aestivum</name>
    <name type="common">Wheat</name>
    <dbReference type="NCBI Taxonomy" id="4565"/>
    <lineage>
        <taxon>Eukaryota</taxon>
        <taxon>Viridiplantae</taxon>
        <taxon>Streptophyta</taxon>
        <taxon>Embryophyta</taxon>
        <taxon>Tracheophyta</taxon>
        <taxon>Spermatophyta</taxon>
        <taxon>Magnoliopsida</taxon>
        <taxon>Liliopsida</taxon>
        <taxon>Poales</taxon>
        <taxon>Poaceae</taxon>
        <taxon>BOP clade</taxon>
        <taxon>Pooideae</taxon>
        <taxon>Triticodae</taxon>
        <taxon>Triticeae</taxon>
        <taxon>Triticinae</taxon>
        <taxon>Triticum</taxon>
    </lineage>
</organism>
<keyword evidence="3" id="KW-0611">Plant defense</keyword>
<evidence type="ECO:0000256" key="2">
    <source>
        <dbReference type="ARBA" id="ARBA00022737"/>
    </source>
</evidence>
<sequence>MKDEDRFHLCAPATMSLSAAGIISAINDCVSLFLSAKSAISSLRSRWSGSQEQSLQDHVLQLQSDVQHLCDTLPAMYHLINGAEWRSYEEHVAKLLPSLKDAVSEAEDLIDEFRWHEMKVQVEGNAIQSPFIDFLDKVIHGNFNMLNDVQLRLNYLSSEMKGMGLREVTHHFAKSVRPVTTSLLSKETKIFGREKELKQVLGFLNVPTRPKRKRATSSICASTSTSSSNHVNAEPKISSLPVLVVAGIGGVGKTTLAQHICNHQRVKSHFELIIWICVSDDFNEKRLTKEVIESSTGKGPKIDHLDSLQRALYNHVKNKRLLIVLDDVWDDALKDNGRCWEMFCAPFTSVQEGSAMLVTTRCPNVTKAVHTMEPVIVEGLKDDVFWNFFKLCAFGSEGSSNDPELECIGRKILPKLKGSPLAAKTLGRMLSMDLQASHWSSILESELWELKQKETEILPALRLSYMYLPFYLKQCFAFCAVYPKDYKFEKACLAEIWVAEGFVEPRGGVPIQDICYQYFEDLVARSFFQKVNGRYVIHDLLHDMAQKVSEHDCFILRNKSDFDKVPQNVRHIYILPSSEFDDSNLLILCKYTKLRTLICKNNLGKRTSFVMDHWCAKLPRMRVISFVFTNVLPDSIGNWKHLRYLEISRACPLKRIPSTFCWLYNMQILYAKKCKIQSLPADFDKLTSLQKFESNGLTIDAANQEGQGIRSIKNLNQIRGYLEIANIGVGILTKDHAAEAELKKKKYVDELVLKMRGALRSLEFYIHNNDIEVLEVLQPPISLKSLFVENYVGVSLPSWFQPQNLPSLTSLNFKGCIGLKSINLNKIPAIGTFLSLTNLWIDGCENLSSLEDFLQPSYVPGIKKINIMDCKMLASVPTESFGGFHFLEELGIFDCPNICHQRLVSPSLKELHLCRSSLFCNIDCCSLTSFHCQCEFSTSIQLQTWSLPALKTLVIWCKSLTSIGGSSCIRAFPSLTILQVQFCDKLSTLDGILTQEYLPAIEKIGVEFCPDLLSLPVERFVNFPHLKHLVVSICPSLNWQRGLVLPSSLQRLSFRSCGDISPYVPSCLQNLTSLVSLSIGRCQGITSIPGDIWSGNLTSLEELRISECPDLVSFGGAEAVTNIKKIQIYKCPKLKEADQIDR</sequence>
<dbReference type="Pfam" id="PF23559">
    <property type="entry name" value="WHD_DRP"/>
    <property type="match status" value="1"/>
</dbReference>
<proteinExistence type="predicted"/>
<dbReference type="Gramene" id="TraesNOR2B03G01093110.1">
    <property type="protein sequence ID" value="TraesNOR2B03G01093110.1"/>
    <property type="gene ID" value="TraesNOR2B03G01093110"/>
</dbReference>
<dbReference type="InterPro" id="IPR042197">
    <property type="entry name" value="Apaf_helical"/>
</dbReference>
<dbReference type="PRINTS" id="PR00364">
    <property type="entry name" value="DISEASERSIST"/>
</dbReference>
<evidence type="ECO:0008006" key="9">
    <source>
        <dbReference type="Google" id="ProtNLM"/>
    </source>
</evidence>
<dbReference type="Gene3D" id="1.10.8.430">
    <property type="entry name" value="Helical domain of apoptotic protease-activating factors"/>
    <property type="match status" value="1"/>
</dbReference>
<dbReference type="PANTHER" id="PTHR36766">
    <property type="entry name" value="PLANT BROAD-SPECTRUM MILDEW RESISTANCE PROTEIN RPW8"/>
    <property type="match status" value="1"/>
</dbReference>
<dbReference type="InterPro" id="IPR036388">
    <property type="entry name" value="WH-like_DNA-bd_sf"/>
</dbReference>
<dbReference type="Proteomes" id="UP000019116">
    <property type="component" value="Chromosome Un"/>
</dbReference>
<dbReference type="Gramene" id="TraesCSU02G188000.1">
    <property type="protein sequence ID" value="TraesCSU02G188000.1"/>
    <property type="gene ID" value="TraesCSU02G188000"/>
</dbReference>
<evidence type="ECO:0000259" key="5">
    <source>
        <dbReference type="Pfam" id="PF23559"/>
    </source>
</evidence>
<dbReference type="InterPro" id="IPR002182">
    <property type="entry name" value="NB-ARC"/>
</dbReference>
<evidence type="ECO:0000256" key="1">
    <source>
        <dbReference type="ARBA" id="ARBA00022614"/>
    </source>
</evidence>
<dbReference type="Gene3D" id="1.10.10.10">
    <property type="entry name" value="Winged helix-like DNA-binding domain superfamily/Winged helix DNA-binding domain"/>
    <property type="match status" value="1"/>
</dbReference>
<keyword evidence="1" id="KW-0433">Leucine-rich repeat</keyword>
<evidence type="ECO:0000313" key="8">
    <source>
        <dbReference type="Proteomes" id="UP000019116"/>
    </source>
</evidence>
<dbReference type="SMR" id="A0A3B6UCA3"/>
<name>A0A3B6UCA3_WHEAT</name>
<keyword evidence="2" id="KW-0677">Repeat</keyword>
<dbReference type="EnsemblPlants" id="TraesCSU02G188000.1">
    <property type="protein sequence ID" value="TraesCSU02G188000.1"/>
    <property type="gene ID" value="TraesCSU02G188000"/>
</dbReference>
<dbReference type="OMA" id="NITIEMC"/>
<dbReference type="AlphaFoldDB" id="A0A3B6UCA3"/>
<dbReference type="Gramene" id="TraesCSU03G0271400.1">
    <property type="protein sequence ID" value="TraesCSU03G0271400.1.CDS"/>
    <property type="gene ID" value="TraesCSU03G0271400"/>
</dbReference>
<keyword evidence="8" id="KW-1185">Reference proteome</keyword>
<dbReference type="Gene3D" id="1.20.5.4130">
    <property type="match status" value="1"/>
</dbReference>
<dbReference type="InterPro" id="IPR058922">
    <property type="entry name" value="WHD_DRP"/>
</dbReference>
<dbReference type="PANTHER" id="PTHR36766:SF40">
    <property type="entry name" value="DISEASE RESISTANCE PROTEIN RGA3"/>
    <property type="match status" value="1"/>
</dbReference>
<evidence type="ECO:0000259" key="4">
    <source>
        <dbReference type="Pfam" id="PF00931"/>
    </source>
</evidence>
<protein>
    <recommendedName>
        <fullName evidence="9">NB-ARC domain-containing protein</fullName>
    </recommendedName>
</protein>
<dbReference type="SUPFAM" id="SSF52540">
    <property type="entry name" value="P-loop containing nucleoside triphosphate hydrolases"/>
    <property type="match status" value="1"/>
</dbReference>
<dbReference type="SUPFAM" id="SSF52047">
    <property type="entry name" value="RNI-like"/>
    <property type="match status" value="1"/>
</dbReference>
<reference evidence="7" key="1">
    <citation type="submission" date="2018-08" db="EMBL/GenBank/DDBJ databases">
        <authorList>
            <person name="Rossello M."/>
        </authorList>
    </citation>
    <scope>NUCLEOTIDE SEQUENCE [LARGE SCALE GENOMIC DNA]</scope>
    <source>
        <strain evidence="7">cv. Chinese Spring</strain>
    </source>
</reference>
<dbReference type="GO" id="GO:0005524">
    <property type="term" value="F:ATP binding"/>
    <property type="evidence" value="ECO:0007669"/>
    <property type="project" value="UniProtKB-KW"/>
</dbReference>
<evidence type="ECO:0000256" key="3">
    <source>
        <dbReference type="ARBA" id="ARBA00022821"/>
    </source>
</evidence>
<feature type="domain" description="Disease resistance protein winged helix" evidence="5">
    <location>
        <begin position="481"/>
        <end position="545"/>
    </location>
</feature>
<evidence type="ECO:0000259" key="6">
    <source>
        <dbReference type="Pfam" id="PF25019"/>
    </source>
</evidence>
<feature type="domain" description="R13L1/DRL21-like LRR repeat region" evidence="6">
    <location>
        <begin position="709"/>
        <end position="843"/>
    </location>
</feature>
<dbReference type="Gene3D" id="3.80.10.10">
    <property type="entry name" value="Ribonuclease Inhibitor"/>
    <property type="match status" value="3"/>
</dbReference>
<dbReference type="InterPro" id="IPR032675">
    <property type="entry name" value="LRR_dom_sf"/>
</dbReference>
<dbReference type="STRING" id="4565.A0A3B6UCA3"/>
<dbReference type="SUPFAM" id="SSF52058">
    <property type="entry name" value="L domain-like"/>
    <property type="match status" value="1"/>
</dbReference>
<dbReference type="Pfam" id="PF00931">
    <property type="entry name" value="NB-ARC"/>
    <property type="match status" value="1"/>
</dbReference>
<dbReference type="GO" id="GO:0006952">
    <property type="term" value="P:defense response"/>
    <property type="evidence" value="ECO:0007669"/>
    <property type="project" value="UniProtKB-KW"/>
</dbReference>
<dbReference type="OrthoDB" id="592791at2759"/>